<name>A0A382S4R8_9ZZZZ</name>
<organism evidence="2">
    <name type="scientific">marine metagenome</name>
    <dbReference type="NCBI Taxonomy" id="408172"/>
    <lineage>
        <taxon>unclassified sequences</taxon>
        <taxon>metagenomes</taxon>
        <taxon>ecological metagenomes</taxon>
    </lineage>
</organism>
<gene>
    <name evidence="2" type="ORF">METZ01_LOCUS357768</name>
</gene>
<accession>A0A382S4R8</accession>
<dbReference type="InterPro" id="IPR009045">
    <property type="entry name" value="Zn_M74/Hedgehog-like"/>
</dbReference>
<proteinExistence type="predicted"/>
<dbReference type="InterPro" id="IPR013230">
    <property type="entry name" value="Peptidase_M15A_C"/>
</dbReference>
<evidence type="ECO:0000259" key="1">
    <source>
        <dbReference type="Pfam" id="PF08291"/>
    </source>
</evidence>
<sequence>GGCNMDKDFMVRLEKMREEWYSQSNRILKVNSGYRCKSHNLHVSRFAHKDGSGPHTMGKAIDIAISGKDAGVLYKIAKKYMTGIGISKRFIHMDSLTSEEAPRPTVWRYN</sequence>
<dbReference type="AlphaFoldDB" id="A0A382S4R8"/>
<dbReference type="Pfam" id="PF08291">
    <property type="entry name" value="Peptidase_M15_3"/>
    <property type="match status" value="1"/>
</dbReference>
<dbReference type="Gene3D" id="3.30.1380.10">
    <property type="match status" value="1"/>
</dbReference>
<evidence type="ECO:0000313" key="2">
    <source>
        <dbReference type="EMBL" id="SVD04914.1"/>
    </source>
</evidence>
<dbReference type="EMBL" id="UINC01126433">
    <property type="protein sequence ID" value="SVD04914.1"/>
    <property type="molecule type" value="Genomic_DNA"/>
</dbReference>
<reference evidence="2" key="1">
    <citation type="submission" date="2018-05" db="EMBL/GenBank/DDBJ databases">
        <authorList>
            <person name="Lanie J.A."/>
            <person name="Ng W.-L."/>
            <person name="Kazmierczak K.M."/>
            <person name="Andrzejewski T.M."/>
            <person name="Davidsen T.M."/>
            <person name="Wayne K.J."/>
            <person name="Tettelin H."/>
            <person name="Glass J.I."/>
            <person name="Rusch D."/>
            <person name="Podicherti R."/>
            <person name="Tsui H.-C.T."/>
            <person name="Winkler M.E."/>
        </authorList>
    </citation>
    <scope>NUCLEOTIDE SEQUENCE</scope>
</reference>
<protein>
    <recommendedName>
        <fullName evidence="1">Peptidase M15A C-terminal domain-containing protein</fullName>
    </recommendedName>
</protein>
<feature type="non-terminal residue" evidence="2">
    <location>
        <position position="1"/>
    </location>
</feature>
<feature type="domain" description="Peptidase M15A C-terminal" evidence="1">
    <location>
        <begin position="9"/>
        <end position="94"/>
    </location>
</feature>
<dbReference type="SUPFAM" id="SSF55166">
    <property type="entry name" value="Hedgehog/DD-peptidase"/>
    <property type="match status" value="1"/>
</dbReference>